<dbReference type="Proteomes" id="UP000436088">
    <property type="component" value="Unassembled WGS sequence"/>
</dbReference>
<organism evidence="4 5">
    <name type="scientific">Hibiscus syriacus</name>
    <name type="common">Rose of Sharon</name>
    <dbReference type="NCBI Taxonomy" id="106335"/>
    <lineage>
        <taxon>Eukaryota</taxon>
        <taxon>Viridiplantae</taxon>
        <taxon>Streptophyta</taxon>
        <taxon>Embryophyta</taxon>
        <taxon>Tracheophyta</taxon>
        <taxon>Spermatophyta</taxon>
        <taxon>Magnoliopsida</taxon>
        <taxon>eudicotyledons</taxon>
        <taxon>Gunneridae</taxon>
        <taxon>Pentapetalae</taxon>
        <taxon>rosids</taxon>
        <taxon>malvids</taxon>
        <taxon>Malvales</taxon>
        <taxon>Malvaceae</taxon>
        <taxon>Malvoideae</taxon>
        <taxon>Hibiscus</taxon>
    </lineage>
</organism>
<evidence type="ECO:0000313" key="5">
    <source>
        <dbReference type="Proteomes" id="UP000436088"/>
    </source>
</evidence>
<proteinExistence type="predicted"/>
<dbReference type="GO" id="GO:0005634">
    <property type="term" value="C:nucleus"/>
    <property type="evidence" value="ECO:0007669"/>
    <property type="project" value="InterPro"/>
</dbReference>
<dbReference type="InterPro" id="IPR052343">
    <property type="entry name" value="Retrotransposon-Effector_Assoc"/>
</dbReference>
<comment type="caution">
    <text evidence="4">The sequence shown here is derived from an EMBL/GenBank/DDBJ whole genome shotgun (WGS) entry which is preliminary data.</text>
</comment>
<sequence length="673" mass="76121">MEDTVSRYNRGKAVDESVDEEKPELKLNPKPIDINTLKEEYLRLCSAYMRLNGKELEGVSFKELQQLEHQLNEGMLSVKEHKEQLLREQLKRAKLQKMQNLHNEKGCFEQSITVSETTQVWRKKGEKSTTLHAGTVGGLELMQEPGLHSANVQDEHQIIQKQNGKETDRVETQTEPRDTVATVEEELATTEPNNQFNLDFSSSMKGANVSAVEDAHATSDPSGGDQLNSVITLNRSQDANVKATDHVSTITNEQTTSKPAATTKDVEVNHSIPKRTQSITIKGSYMGSPLIITTIYGSNDGGDFNVILQSKESSNYDLMGPTLTPDMKYFQEVTQDLHFQDHPFFGPSFTWSNKQQNSFLAKKLDRVLINPTWNELSSLEEVEVMFLKQKAKVQWLKEGDKCTKFFHSIISSKNKIDNIQILINDQGRRLESFDEMAVEVTEFYSGLLGTVYPGVKNCDPNLLKDLMQFNLPPDYSSNLVNEVTGEEIKEAIFNQGNDKAPVPDGFTPYFFKKLWFMVGEDVIKAIKYFFQETFILPAFNATTIALVPNVHNPNKVRDFRLISYFSVIYKTIMKILLKRLTTLLPGIISPNQSAFVKGRNVVDNTLLAQELLPNTFIGWIETFFTEARYSFYFNGSLIGFFKGAWGIRQVTGINALDQFYELSGLKLNAANAK</sequence>
<feature type="coiled-coil region" evidence="1">
    <location>
        <begin position="64"/>
        <end position="98"/>
    </location>
</feature>
<accession>A0A6A2Y0V8</accession>
<dbReference type="GO" id="GO:0003700">
    <property type="term" value="F:DNA-binding transcription factor activity"/>
    <property type="evidence" value="ECO:0007669"/>
    <property type="project" value="InterPro"/>
</dbReference>
<evidence type="ECO:0000259" key="3">
    <source>
        <dbReference type="PROSITE" id="PS51297"/>
    </source>
</evidence>
<dbReference type="InterPro" id="IPR036691">
    <property type="entry name" value="Endo/exonu/phosph_ase_sf"/>
</dbReference>
<name>A0A6A2Y0V8_HIBSY</name>
<feature type="region of interest" description="Disordered" evidence="2">
    <location>
        <begin position="1"/>
        <end position="22"/>
    </location>
</feature>
<gene>
    <name evidence="4" type="ORF">F3Y22_tig00116937pilonHSYRG00119</name>
</gene>
<evidence type="ECO:0000256" key="2">
    <source>
        <dbReference type="SAM" id="MobiDB-lite"/>
    </source>
</evidence>
<dbReference type="PANTHER" id="PTHR46890">
    <property type="entry name" value="NON-LTR RETROLELEMENT REVERSE TRANSCRIPTASE-LIKE PROTEIN-RELATED"/>
    <property type="match status" value="1"/>
</dbReference>
<dbReference type="Pfam" id="PF01486">
    <property type="entry name" value="K-box"/>
    <property type="match status" value="1"/>
</dbReference>
<dbReference type="SUPFAM" id="SSF56219">
    <property type="entry name" value="DNase I-like"/>
    <property type="match status" value="1"/>
</dbReference>
<reference evidence="4" key="1">
    <citation type="submission" date="2019-09" db="EMBL/GenBank/DDBJ databases">
        <title>Draft genome information of white flower Hibiscus syriacus.</title>
        <authorList>
            <person name="Kim Y.-M."/>
        </authorList>
    </citation>
    <scope>NUCLEOTIDE SEQUENCE [LARGE SCALE GENOMIC DNA]</scope>
    <source>
        <strain evidence="4">YM2019G1</strain>
    </source>
</reference>
<dbReference type="AlphaFoldDB" id="A0A6A2Y0V8"/>
<feature type="domain" description="K-box" evidence="3">
    <location>
        <begin position="27"/>
        <end position="120"/>
    </location>
</feature>
<evidence type="ECO:0000256" key="1">
    <source>
        <dbReference type="SAM" id="Coils"/>
    </source>
</evidence>
<keyword evidence="5" id="KW-1185">Reference proteome</keyword>
<protein>
    <recommendedName>
        <fullName evidence="3">K-box domain-containing protein</fullName>
    </recommendedName>
</protein>
<dbReference type="InterPro" id="IPR002487">
    <property type="entry name" value="TF_Kbox"/>
</dbReference>
<keyword evidence="1" id="KW-0175">Coiled coil</keyword>
<dbReference type="EMBL" id="VEPZ02001724">
    <property type="protein sequence ID" value="KAE8661204.1"/>
    <property type="molecule type" value="Genomic_DNA"/>
</dbReference>
<evidence type="ECO:0000313" key="4">
    <source>
        <dbReference type="EMBL" id="KAE8661204.1"/>
    </source>
</evidence>
<dbReference type="PROSITE" id="PS51297">
    <property type="entry name" value="K_BOX"/>
    <property type="match status" value="1"/>
</dbReference>
<dbReference type="PANTHER" id="PTHR46890:SF48">
    <property type="entry name" value="RNA-DIRECTED DNA POLYMERASE"/>
    <property type="match status" value="1"/>
</dbReference>